<protein>
    <submittedName>
        <fullName evidence="2">HAD superfamily, subfamily IIIB (Acid phosphatase)</fullName>
    </submittedName>
</protein>
<name>A0A1H6DLF2_9GAMM</name>
<sequence length="161" mass="18259">MSKSDLDMSVLGKADTVIVDVDGTLAHFDPTEVHQWVLGEKKAWDPFFEHMKQAPVIEPVRALVRILKSQGQRIVICSGRPDSHREHTLEWLDRHEIPYDGAYLRALGDDEVDDEAVKQQLLEQIRADGFSPWLVLDDRDAVVARWRELGLTCLQCAPGAF</sequence>
<dbReference type="EMBL" id="FNVQ01000007">
    <property type="protein sequence ID" value="SEG86112.1"/>
    <property type="molecule type" value="Genomic_DNA"/>
</dbReference>
<dbReference type="SUPFAM" id="SSF56784">
    <property type="entry name" value="HAD-like"/>
    <property type="match status" value="1"/>
</dbReference>
<dbReference type="Gene3D" id="3.40.50.1000">
    <property type="entry name" value="HAD superfamily/HAD-like"/>
    <property type="match status" value="1"/>
</dbReference>
<dbReference type="InterPro" id="IPR056782">
    <property type="entry name" value="HAD_PNKP"/>
</dbReference>
<dbReference type="InterPro" id="IPR036412">
    <property type="entry name" value="HAD-like_sf"/>
</dbReference>
<accession>A0A1H6DLF2</accession>
<keyword evidence="3" id="KW-1185">Reference proteome</keyword>
<gene>
    <name evidence="2" type="ORF">SAMN05444390_107118</name>
</gene>
<dbReference type="Proteomes" id="UP000236745">
    <property type="component" value="Unassembled WGS sequence"/>
</dbReference>
<dbReference type="Pfam" id="PF25109">
    <property type="entry name" value="HAD_PNKP"/>
    <property type="match status" value="1"/>
</dbReference>
<organism evidence="2 3">
    <name type="scientific">Marinobacterium lutimaris</name>
    <dbReference type="NCBI Taxonomy" id="568106"/>
    <lineage>
        <taxon>Bacteria</taxon>
        <taxon>Pseudomonadati</taxon>
        <taxon>Pseudomonadota</taxon>
        <taxon>Gammaproteobacteria</taxon>
        <taxon>Oceanospirillales</taxon>
        <taxon>Oceanospirillaceae</taxon>
        <taxon>Marinobacterium</taxon>
    </lineage>
</organism>
<dbReference type="InterPro" id="IPR023214">
    <property type="entry name" value="HAD_sf"/>
</dbReference>
<evidence type="ECO:0000259" key="1">
    <source>
        <dbReference type="Pfam" id="PF25109"/>
    </source>
</evidence>
<reference evidence="2 3" key="1">
    <citation type="submission" date="2016-10" db="EMBL/GenBank/DDBJ databases">
        <authorList>
            <person name="de Groot N.N."/>
        </authorList>
    </citation>
    <scope>NUCLEOTIDE SEQUENCE [LARGE SCALE GENOMIC DNA]</scope>
    <source>
        <strain evidence="2 3">DSM 22012</strain>
    </source>
</reference>
<proteinExistence type="predicted"/>
<dbReference type="AlphaFoldDB" id="A0A1H6DLF2"/>
<feature type="domain" description="Polynucleotide kinase PNKP phosphatase" evidence="1">
    <location>
        <begin position="15"/>
        <end position="161"/>
    </location>
</feature>
<evidence type="ECO:0000313" key="2">
    <source>
        <dbReference type="EMBL" id="SEG86112.1"/>
    </source>
</evidence>
<evidence type="ECO:0000313" key="3">
    <source>
        <dbReference type="Proteomes" id="UP000236745"/>
    </source>
</evidence>